<keyword evidence="2" id="KW-0472">Membrane</keyword>
<dbReference type="EMBL" id="NBSK02000008">
    <property type="protein sequence ID" value="KAJ0190738.1"/>
    <property type="molecule type" value="Genomic_DNA"/>
</dbReference>
<evidence type="ECO:0000256" key="2">
    <source>
        <dbReference type="SAM" id="Phobius"/>
    </source>
</evidence>
<dbReference type="PANTHER" id="PTHR32116:SF4">
    <property type="entry name" value="POLYGALACTURONATE 4-ALPHA-GALACTURONOSYLTRANSFERASE"/>
    <property type="match status" value="1"/>
</dbReference>
<sequence length="449" mass="50339">MRRHKKNSVTFFFFGGGGGGGEGGGGGLLLNIPDYVFFSFSFFLIEDGDQEGVSSFGVHRNRGGGGSRFPVFTLLLILVLAPMVFFVGREIYSADSIDQNDSSISNNKQIGEPNLLCNTSNLFSQLRQANRDDLGPLSLDSFRKQNFSASWKFSGQENVIDISLSSSDIMWQLITKKTPKGKQDSSLDDDHSQYVETPTKLARRKPRDKRRETRATGLMKEDEDVSIKLENAAIEKSKSVDSTVLGKYSIWRKEVDNKNIDTPVCLIRDQIIMARVYLSIATMKNKTNMAHELQIRLKESQRALGGATTDIDLNQSAPEKIKDMGQLLSKARDQLYYCKLLIGKLRAMLQSADEQVRSLKKQSTFLSQLAAKTIPNGIHCLSMRLKIEYYLLSPEKRNFPRIQNLKNPSLYHYALFFDNVLVASVVVKSTIMNAKVIMDNGCHCGTLDD</sequence>
<evidence type="ECO:0000256" key="1">
    <source>
        <dbReference type="SAM" id="MobiDB-lite"/>
    </source>
</evidence>
<keyword evidence="2" id="KW-0812">Transmembrane</keyword>
<evidence type="ECO:0000313" key="3">
    <source>
        <dbReference type="EMBL" id="KAJ0190738.1"/>
    </source>
</evidence>
<feature type="region of interest" description="Disordered" evidence="1">
    <location>
        <begin position="179"/>
        <end position="217"/>
    </location>
</feature>
<keyword evidence="4" id="KW-1185">Reference proteome</keyword>
<gene>
    <name evidence="3" type="ORF">LSAT_V11C800426770</name>
</gene>
<feature type="compositionally biased region" description="Basic and acidic residues" evidence="1">
    <location>
        <begin position="181"/>
        <end position="193"/>
    </location>
</feature>
<evidence type="ECO:0000313" key="4">
    <source>
        <dbReference type="Proteomes" id="UP000235145"/>
    </source>
</evidence>
<organism evidence="3 4">
    <name type="scientific">Lactuca sativa</name>
    <name type="common">Garden lettuce</name>
    <dbReference type="NCBI Taxonomy" id="4236"/>
    <lineage>
        <taxon>Eukaryota</taxon>
        <taxon>Viridiplantae</taxon>
        <taxon>Streptophyta</taxon>
        <taxon>Embryophyta</taxon>
        <taxon>Tracheophyta</taxon>
        <taxon>Spermatophyta</taxon>
        <taxon>Magnoliopsida</taxon>
        <taxon>eudicotyledons</taxon>
        <taxon>Gunneridae</taxon>
        <taxon>Pentapetalae</taxon>
        <taxon>asterids</taxon>
        <taxon>campanulids</taxon>
        <taxon>Asterales</taxon>
        <taxon>Asteraceae</taxon>
        <taxon>Cichorioideae</taxon>
        <taxon>Cichorieae</taxon>
        <taxon>Lactucinae</taxon>
        <taxon>Lactuca</taxon>
    </lineage>
</organism>
<reference evidence="3 4" key="1">
    <citation type="journal article" date="2017" name="Nat. Commun.">
        <title>Genome assembly with in vitro proximity ligation data and whole-genome triplication in lettuce.</title>
        <authorList>
            <person name="Reyes-Chin-Wo S."/>
            <person name="Wang Z."/>
            <person name="Yang X."/>
            <person name="Kozik A."/>
            <person name="Arikit S."/>
            <person name="Song C."/>
            <person name="Xia L."/>
            <person name="Froenicke L."/>
            <person name="Lavelle D.O."/>
            <person name="Truco M.J."/>
            <person name="Xia R."/>
            <person name="Zhu S."/>
            <person name="Xu C."/>
            <person name="Xu H."/>
            <person name="Xu X."/>
            <person name="Cox K."/>
            <person name="Korf I."/>
            <person name="Meyers B.C."/>
            <person name="Michelmore R.W."/>
        </authorList>
    </citation>
    <scope>NUCLEOTIDE SEQUENCE [LARGE SCALE GENOMIC DNA]</scope>
    <source>
        <strain evidence="4">cv. Salinas</strain>
        <tissue evidence="3">Seedlings</tissue>
    </source>
</reference>
<keyword evidence="2" id="KW-1133">Transmembrane helix</keyword>
<protein>
    <submittedName>
        <fullName evidence="3">Uncharacterized protein</fullName>
    </submittedName>
</protein>
<dbReference type="InterPro" id="IPR029993">
    <property type="entry name" value="GAUT"/>
</dbReference>
<comment type="caution">
    <text evidence="3">The sequence shown here is derived from an EMBL/GenBank/DDBJ whole genome shotgun (WGS) entry which is preliminary data.</text>
</comment>
<dbReference type="PANTHER" id="PTHR32116">
    <property type="entry name" value="GALACTURONOSYLTRANSFERASE 4-RELATED"/>
    <property type="match status" value="1"/>
</dbReference>
<dbReference type="Proteomes" id="UP000235145">
    <property type="component" value="Unassembled WGS sequence"/>
</dbReference>
<name>A0A9R1UNZ8_LACSA</name>
<dbReference type="AlphaFoldDB" id="A0A9R1UNZ8"/>
<proteinExistence type="predicted"/>
<accession>A0A9R1UNZ8</accession>
<dbReference type="GO" id="GO:0047262">
    <property type="term" value="F:polygalacturonate 4-alpha-galacturonosyltransferase activity"/>
    <property type="evidence" value="ECO:0007669"/>
    <property type="project" value="InterPro"/>
</dbReference>
<dbReference type="Pfam" id="PF25557">
    <property type="entry name" value="GAUT_1"/>
    <property type="match status" value="1"/>
</dbReference>
<feature type="transmembrane region" description="Helical" evidence="2">
    <location>
        <begin position="69"/>
        <end position="88"/>
    </location>
</feature>